<dbReference type="InterPro" id="IPR047252">
    <property type="entry name" value="TP53BP1-like"/>
</dbReference>
<dbReference type="Ensembl" id="ENSACAT00000005188.4">
    <property type="protein sequence ID" value="ENSACAP00000005073.4"/>
    <property type="gene ID" value="ENSACAG00000005169.4"/>
</dbReference>
<feature type="compositionally biased region" description="Low complexity" evidence="1">
    <location>
        <begin position="357"/>
        <end position="377"/>
    </location>
</feature>
<accession>H9G9Y7</accession>
<dbReference type="Proteomes" id="UP000001646">
    <property type="component" value="Unplaced"/>
</dbReference>
<keyword evidence="4" id="KW-1185">Reference proteome</keyword>
<feature type="compositionally biased region" description="Polar residues" evidence="1">
    <location>
        <begin position="1118"/>
        <end position="1127"/>
    </location>
</feature>
<feature type="region of interest" description="Disordered" evidence="1">
    <location>
        <begin position="821"/>
        <end position="857"/>
    </location>
</feature>
<dbReference type="GO" id="GO:0005634">
    <property type="term" value="C:nucleus"/>
    <property type="evidence" value="ECO:0000318"/>
    <property type="project" value="GO_Central"/>
</dbReference>
<feature type="compositionally biased region" description="Pro residues" evidence="1">
    <location>
        <begin position="968"/>
        <end position="984"/>
    </location>
</feature>
<feature type="domain" description="Tumour suppressor p53-binding protein-1 Tudor" evidence="2">
    <location>
        <begin position="1273"/>
        <end position="1393"/>
    </location>
</feature>
<feature type="region of interest" description="Disordered" evidence="1">
    <location>
        <begin position="871"/>
        <end position="1060"/>
    </location>
</feature>
<dbReference type="SUPFAM" id="SSF63748">
    <property type="entry name" value="Tudor/PWWP/MBT"/>
    <property type="match status" value="2"/>
</dbReference>
<feature type="compositionally biased region" description="Polar residues" evidence="1">
    <location>
        <begin position="478"/>
        <end position="488"/>
    </location>
</feature>
<dbReference type="PANTHER" id="PTHR15321">
    <property type="entry name" value="TUMOR SUPPRESSOR P53-BINDING PROTEIN 1"/>
    <property type="match status" value="1"/>
</dbReference>
<organism evidence="3 4">
    <name type="scientific">Anolis carolinensis</name>
    <name type="common">Green anole</name>
    <name type="synonym">American chameleon</name>
    <dbReference type="NCBI Taxonomy" id="28377"/>
    <lineage>
        <taxon>Eukaryota</taxon>
        <taxon>Metazoa</taxon>
        <taxon>Chordata</taxon>
        <taxon>Craniata</taxon>
        <taxon>Vertebrata</taxon>
        <taxon>Euteleostomi</taxon>
        <taxon>Lepidosauria</taxon>
        <taxon>Squamata</taxon>
        <taxon>Bifurcata</taxon>
        <taxon>Unidentata</taxon>
        <taxon>Episquamata</taxon>
        <taxon>Toxicofera</taxon>
        <taxon>Iguania</taxon>
        <taxon>Dactyloidae</taxon>
        <taxon>Anolis</taxon>
    </lineage>
</organism>
<feature type="compositionally biased region" description="Low complexity" evidence="1">
    <location>
        <begin position="570"/>
        <end position="584"/>
    </location>
</feature>
<dbReference type="FunFam" id="2.30.30.140:FF:000021">
    <property type="entry name" value="Tumor suppressor p53-binding protein 1"/>
    <property type="match status" value="1"/>
</dbReference>
<feature type="compositionally biased region" description="Basic and acidic residues" evidence="1">
    <location>
        <begin position="943"/>
        <end position="964"/>
    </location>
</feature>
<feature type="compositionally biased region" description="Low complexity" evidence="1">
    <location>
        <begin position="43"/>
        <end position="54"/>
    </location>
</feature>
<evidence type="ECO:0000313" key="4">
    <source>
        <dbReference type="Proteomes" id="UP000001646"/>
    </source>
</evidence>
<feature type="compositionally biased region" description="Polar residues" evidence="1">
    <location>
        <begin position="670"/>
        <end position="681"/>
    </location>
</feature>
<dbReference type="PANTHER" id="PTHR15321:SF3">
    <property type="entry name" value="TP53-BINDING PROTEIN 1"/>
    <property type="match status" value="1"/>
</dbReference>
<evidence type="ECO:0000256" key="1">
    <source>
        <dbReference type="SAM" id="MobiDB-lite"/>
    </source>
</evidence>
<feature type="compositionally biased region" description="Pro residues" evidence="1">
    <location>
        <begin position="11"/>
        <end position="31"/>
    </location>
</feature>
<dbReference type="GO" id="GO:0042393">
    <property type="term" value="F:histone binding"/>
    <property type="evidence" value="ECO:0000318"/>
    <property type="project" value="GO_Central"/>
</dbReference>
<feature type="compositionally biased region" description="Acidic residues" evidence="1">
    <location>
        <begin position="898"/>
        <end position="907"/>
    </location>
</feature>
<evidence type="ECO:0000259" key="2">
    <source>
        <dbReference type="Pfam" id="PF09038"/>
    </source>
</evidence>
<feature type="region of interest" description="Disordered" evidence="1">
    <location>
        <begin position="1415"/>
        <end position="1489"/>
    </location>
</feature>
<feature type="compositionally biased region" description="Basic and acidic residues" evidence="1">
    <location>
        <begin position="237"/>
        <end position="246"/>
    </location>
</feature>
<feature type="compositionally biased region" description="Basic and acidic residues" evidence="1">
    <location>
        <begin position="1097"/>
        <end position="1112"/>
    </location>
</feature>
<dbReference type="FunFam" id="2.30.30.30:FF:000019">
    <property type="entry name" value="Tumor suppressor p53-binding protein 1"/>
    <property type="match status" value="1"/>
</dbReference>
<dbReference type="InterPro" id="IPR015125">
    <property type="entry name" value="53-BP1_Tudor"/>
</dbReference>
<feature type="compositionally biased region" description="Basic and acidic residues" evidence="1">
    <location>
        <begin position="641"/>
        <end position="650"/>
    </location>
</feature>
<dbReference type="Pfam" id="PF09038">
    <property type="entry name" value="53-BP1_Tudor"/>
    <property type="match status" value="1"/>
</dbReference>
<feature type="region of interest" description="Disordered" evidence="1">
    <location>
        <begin position="1506"/>
        <end position="1537"/>
    </location>
</feature>
<proteinExistence type="predicted"/>
<dbReference type="InParanoid" id="H9G9Y7"/>
<dbReference type="Bgee" id="ENSACAG00000005169">
    <property type="expression patterns" value="Expressed in kidney and 12 other cell types or tissues"/>
</dbReference>
<dbReference type="GO" id="GO:0045944">
    <property type="term" value="P:positive regulation of transcription by RNA polymerase II"/>
    <property type="evidence" value="ECO:0000318"/>
    <property type="project" value="GO_Central"/>
</dbReference>
<dbReference type="GeneTree" id="ENSGT00390000011891"/>
<dbReference type="InterPro" id="IPR014722">
    <property type="entry name" value="Rib_uL2_dom2"/>
</dbReference>
<dbReference type="eggNOG" id="KOG3548">
    <property type="taxonomic scope" value="Eukaryota"/>
</dbReference>
<feature type="compositionally biased region" description="Basic and acidic residues" evidence="1">
    <location>
        <begin position="1187"/>
        <end position="1199"/>
    </location>
</feature>
<protein>
    <recommendedName>
        <fullName evidence="2">Tumour suppressor p53-binding protein-1 Tudor domain-containing protein</fullName>
    </recommendedName>
</protein>
<dbReference type="GO" id="GO:0000077">
    <property type="term" value="P:DNA damage checkpoint signaling"/>
    <property type="evidence" value="ECO:0000318"/>
    <property type="project" value="GO_Central"/>
</dbReference>
<dbReference type="Gene3D" id="2.30.30.140">
    <property type="match status" value="1"/>
</dbReference>
<reference evidence="3" key="3">
    <citation type="submission" date="2025-09" db="UniProtKB">
        <authorList>
            <consortium name="Ensembl"/>
        </authorList>
    </citation>
    <scope>IDENTIFICATION</scope>
</reference>
<dbReference type="HOGENOM" id="CLU_297649_0_0_1"/>
<dbReference type="Gene3D" id="2.30.30.30">
    <property type="match status" value="1"/>
</dbReference>
<reference evidence="3" key="1">
    <citation type="submission" date="2009-12" db="EMBL/GenBank/DDBJ databases">
        <title>The Genome Sequence of Anolis carolinensis (Green Anole Lizard).</title>
        <authorList>
            <consortium name="The Genome Sequencing Platform"/>
            <person name="Di Palma F."/>
            <person name="Alfoldi J."/>
            <person name="Heiman D."/>
            <person name="Young S."/>
            <person name="Grabherr M."/>
            <person name="Johnson J."/>
            <person name="Lander E.S."/>
            <person name="Lindblad-Toh K."/>
        </authorList>
    </citation>
    <scope>NUCLEOTIDE SEQUENCE [LARGE SCALE GENOMIC DNA]</scope>
    <source>
        <strain evidence="3">JBL SC #1</strain>
    </source>
</reference>
<feature type="compositionally biased region" description="Gly residues" evidence="1">
    <location>
        <begin position="202"/>
        <end position="218"/>
    </location>
</feature>
<feature type="region of interest" description="Disordered" evidence="1">
    <location>
        <begin position="1"/>
        <end position="264"/>
    </location>
</feature>
<feature type="compositionally biased region" description="Polar residues" evidence="1">
    <location>
        <begin position="1226"/>
        <end position="1236"/>
    </location>
</feature>
<feature type="region of interest" description="Disordered" evidence="1">
    <location>
        <begin position="276"/>
        <end position="301"/>
    </location>
</feature>
<feature type="region of interest" description="Disordered" evidence="1">
    <location>
        <begin position="1097"/>
        <end position="1273"/>
    </location>
</feature>
<feature type="compositionally biased region" description="Low complexity" evidence="1">
    <location>
        <begin position="1134"/>
        <end position="1165"/>
    </location>
</feature>
<feature type="region of interest" description="Disordered" evidence="1">
    <location>
        <begin position="338"/>
        <end position="429"/>
    </location>
</feature>
<feature type="compositionally biased region" description="Low complexity" evidence="1">
    <location>
        <begin position="597"/>
        <end position="606"/>
    </location>
</feature>
<sequence length="1537" mass="159069">MERRGRTGPHPSLPLPCLEPPPGPAPCPPPREGSLRGGGARTGTGRTSGLSLLTPAPPPSVSLCLHGMFSTHRGAPPPSGEDGDAKEDSPGHAPQGLEEEGGGGGGGEPSLDLSSQLPWGGLELSQSQDLLGESGEGGGIGSKEEEEVSQGQKASAREEDGGTCQETQGLPGPSETPKAAQEVKDSNSKEEAKEEEAPQNCAGGGGVAAEGEVTGSGRGCPERSGSLLSGIPNLLPHHKEEEETHRPSSLKAPEVDGPPDWRPQEVDLASTQEDLFGQSQSGSSCVGSFADEAGPLAPTPADSLQVLHLSGQGPPSGCVSGPALPSCGAWGHVPLIVPRSPTSSCTEAGKQEEDSAEALPQASSPLSPASVPIPSLPDFSHDTFLPTPSLEQGPKAEAEKSGSGVVALPEAPEVGAQPPSSLVEGPVPELPGEACALALSGSECSRSAELEGQSVMLPEEGAEAASGEKPAPAIDPSQHPQGADSQNLLYGPAEDPFSVQDGAGGTAGKQGCLEDAFLQEGGAVPEAPQEEEPQEAVLQSEGGSSQEEQATGQNGHSAARAEPMDVAPVASGEPAAADSAEEPPSQAPFPTSPGTALQLLSSQSPPLERPESPGALGTELPTGREKKASEEGEGAVPPRTAQEEPDKARPADCSVQGSDEVPAALPGSQPDASSKEISTISHLLGKQEDEAVAAGAAEEAGEGQWGQGAPNPSDGLAVEGSSFPKEGSAFPPLAGFTPPLIGRLKRSPRHSTPNEVGGCPDSSIATSNITAESAHAVTLGSPLASAEMEEESGQGAAGQGGQEAEAEAVVAKGKLSLQMGLGTPVAEESEGSMPFSLEKPAADREKNGSLPGTVSRAQKMPSVFARVYEALHAGQSQGPKPPSSPFRGDLFHFPNSREEEEEKEEKEEPTPGSRQKAARLDPRPCGQALRGDGPAGCTEEAAEERMETEAVEAHEGEAGWREAKGPGSAPPPKGSDPTHSPRPPASSGVRGPASIVSVATQTGACSRAEVGTSMAQVRPEMQDAEAQTEEGRRGTPGRTQTTEAPLNKNDKEDLASSCQPRVHVLQRHVRTVREVRTVVTRVITDVYYKDGAEVERKVVEESEEPVVERQESEAALSPSRTGGSSLTPGDLGDISSFSSKSSGPQQASSGGSGASSFINSGIIAGPHDSALPGVRKPSPRKGGLLTQRDHRAAEGHQEEEGLGGNARPALRGQARRARPAARTTGKRGSTSVTENHSVPPAEASLHCRSSSPEIPLQELPAPPSPSPSSPSRDSLVGLRVVAKWSSNGYFYSGTITQDVGSTKYKLLFDDGYECEVPGRDILLCDPLPLETEVTALSEDEYFSAGVVKGHRQELGELFYCVEKDGQQKWYRRAAVILSLEQGNRLREQFGLGPFEPLTPLAKAADISLDNLVEGKRKRRNMGSPGPSLRTGLLLRKAPDSPQSPHRLQSSKRKLNTSDGEQSPAKRGRRTAPPTTTASGQALLRSQGEWRAVDGAAPEVQVGKLALWGHQKSLRPGEGGRLPAREGGSHGQQWASVS</sequence>
<dbReference type="CDD" id="cd20383">
    <property type="entry name" value="Tudor_53BP1"/>
    <property type="match status" value="1"/>
</dbReference>
<feature type="compositionally biased region" description="Basic and acidic residues" evidence="1">
    <location>
        <begin position="181"/>
        <end position="196"/>
    </location>
</feature>
<feature type="region of interest" description="Disordered" evidence="1">
    <location>
        <begin position="441"/>
        <end position="809"/>
    </location>
</feature>
<evidence type="ECO:0000313" key="3">
    <source>
        <dbReference type="Ensembl" id="ENSACAP00000005073.4"/>
    </source>
</evidence>
<dbReference type="STRING" id="28377.ENSACAP00000005073"/>
<reference evidence="3" key="2">
    <citation type="submission" date="2025-08" db="UniProtKB">
        <authorList>
            <consortium name="Ensembl"/>
        </authorList>
    </citation>
    <scope>IDENTIFICATION</scope>
</reference>
<name>H9G9Y7_ANOCA</name>
<feature type="compositionally biased region" description="Polar residues" evidence="1">
    <location>
        <begin position="541"/>
        <end position="556"/>
    </location>
</feature>